<dbReference type="SUPFAM" id="SSF75005">
    <property type="entry name" value="Arabinanase/levansucrase/invertase"/>
    <property type="match status" value="1"/>
</dbReference>
<name>A0A498DJ53_9BACI</name>
<feature type="domain" description="Glycosyl hydrolase family 32 C-terminal" evidence="11">
    <location>
        <begin position="340"/>
        <end position="474"/>
    </location>
</feature>
<dbReference type="PANTHER" id="PTHR43101">
    <property type="entry name" value="BETA-FRUCTOSIDASE"/>
    <property type="match status" value="1"/>
</dbReference>
<comment type="caution">
    <text evidence="12">The sequence shown here is derived from an EMBL/GenBank/DDBJ whole genome shotgun (WGS) entry which is preliminary data.</text>
</comment>
<dbReference type="InterPro" id="IPR013189">
    <property type="entry name" value="Glyco_hydro_32_C"/>
</dbReference>
<dbReference type="OrthoDB" id="9759709at2"/>
<dbReference type="InterPro" id="IPR018053">
    <property type="entry name" value="Glyco_hydro_32_AS"/>
</dbReference>
<dbReference type="InterPro" id="IPR001362">
    <property type="entry name" value="Glyco_hydro_32"/>
</dbReference>
<gene>
    <name evidence="12" type="ORF">D8M04_17160</name>
</gene>
<evidence type="ECO:0000256" key="1">
    <source>
        <dbReference type="ARBA" id="ARBA00004914"/>
    </source>
</evidence>
<dbReference type="CDD" id="cd18623">
    <property type="entry name" value="GH32_ScrB-like"/>
    <property type="match status" value="1"/>
</dbReference>
<evidence type="ECO:0000256" key="9">
    <source>
        <dbReference type="RuleBase" id="RU365015"/>
    </source>
</evidence>
<evidence type="ECO:0000259" key="10">
    <source>
        <dbReference type="Pfam" id="PF00251"/>
    </source>
</evidence>
<comment type="similarity">
    <text evidence="2 8">Belongs to the glycosyl hydrolase 32 family.</text>
</comment>
<dbReference type="SMART" id="SM00640">
    <property type="entry name" value="Glyco_32"/>
    <property type="match status" value="1"/>
</dbReference>
<sequence>MSISKEIILKANQHVKTHQSLVGSDPYRLHYHLMPTVGLLNDPNGFVFYKGQYHVFYQWNPFVTAHGPKFWGHYVSTDLVHWKEAPAAIAPGDWYDKDGCYSGSAAVLGDTLYLFYTGNVKDEEGNRESYQCLAVSNDGIHFEKKGPIIHVPEGYTAHFRDPKVFLKDEKWYMVLGAQTIEEAGVAVLYSSPDLEEWTFMGTMAGSGYHGLGDLGYMWECPDLVELGGTDILLVCPQGMEPEGFQYQNMFQSGYIAGKVDYIAGEFAHGPFVEMDRGFDFYAPQTMEDPNGRRLLFGWMGNAVESDVQQPTTAFNWIHALTLPRELRWENGKLLQTPVEELKLLRGQETLYKNVNLDDDEQLRFHGQVFEMEMSIDRMEGPKGVTLTIQIGESKLIYNQREGVFTFERKSYYMPNQESRHCYLQELKKIRLFKDTSSIEIFLNDGEEVFTSRVFDDFLMDEVVFETSGEVTMNLQKWDLNRVTSY</sequence>
<feature type="domain" description="Glycosyl hydrolase family 32 N-terminal" evidence="10">
    <location>
        <begin position="32"/>
        <end position="337"/>
    </location>
</feature>
<dbReference type="InterPro" id="IPR006232">
    <property type="entry name" value="Suc6P_hydrolase"/>
</dbReference>
<dbReference type="InterPro" id="IPR023296">
    <property type="entry name" value="Glyco_hydro_beta-prop_sf"/>
</dbReference>
<keyword evidence="9" id="KW-0119">Carbohydrate metabolism</keyword>
<dbReference type="EC" id="3.2.1.26" evidence="3 8"/>
<dbReference type="InterPro" id="IPR013148">
    <property type="entry name" value="Glyco_hydro_32_N"/>
</dbReference>
<evidence type="ECO:0000256" key="4">
    <source>
        <dbReference type="ARBA" id="ARBA00019623"/>
    </source>
</evidence>
<organism evidence="12 13">
    <name type="scientific">Oceanobacillus piezotolerans</name>
    <dbReference type="NCBI Taxonomy" id="2448030"/>
    <lineage>
        <taxon>Bacteria</taxon>
        <taxon>Bacillati</taxon>
        <taxon>Bacillota</taxon>
        <taxon>Bacilli</taxon>
        <taxon>Bacillales</taxon>
        <taxon>Bacillaceae</taxon>
        <taxon>Oceanobacillus</taxon>
    </lineage>
</organism>
<dbReference type="PANTHER" id="PTHR43101:SF1">
    <property type="entry name" value="BETA-FRUCTOSIDASE"/>
    <property type="match status" value="1"/>
</dbReference>
<protein>
    <recommendedName>
        <fullName evidence="4 8">Sucrose-6-phosphate hydrolase</fullName>
        <ecNumber evidence="3 8">3.2.1.26</ecNumber>
    </recommendedName>
    <alternativeName>
        <fullName evidence="7 9">Invertase</fullName>
    </alternativeName>
</protein>
<proteinExistence type="inferred from homology"/>
<keyword evidence="6 8" id="KW-0326">Glycosidase</keyword>
<dbReference type="Gene3D" id="2.115.10.20">
    <property type="entry name" value="Glycosyl hydrolase domain, family 43"/>
    <property type="match status" value="1"/>
</dbReference>
<evidence type="ECO:0000256" key="7">
    <source>
        <dbReference type="ARBA" id="ARBA00033367"/>
    </source>
</evidence>
<dbReference type="Pfam" id="PF08244">
    <property type="entry name" value="Glyco_hydro_32C"/>
    <property type="match status" value="1"/>
</dbReference>
<dbReference type="NCBIfam" id="TIGR01322">
    <property type="entry name" value="scrB_fam"/>
    <property type="match status" value="1"/>
</dbReference>
<evidence type="ECO:0000256" key="2">
    <source>
        <dbReference type="ARBA" id="ARBA00009902"/>
    </source>
</evidence>
<dbReference type="GO" id="GO:0005985">
    <property type="term" value="P:sucrose metabolic process"/>
    <property type="evidence" value="ECO:0007669"/>
    <property type="project" value="UniProtKB-UniPathway"/>
</dbReference>
<dbReference type="InterPro" id="IPR051214">
    <property type="entry name" value="GH32_Enzymes"/>
</dbReference>
<dbReference type="SUPFAM" id="SSF49899">
    <property type="entry name" value="Concanavalin A-like lectins/glucanases"/>
    <property type="match status" value="1"/>
</dbReference>
<dbReference type="RefSeq" id="WP_121524636.1">
    <property type="nucleotide sequence ID" value="NZ_RCHR01000007.1"/>
</dbReference>
<evidence type="ECO:0000256" key="6">
    <source>
        <dbReference type="ARBA" id="ARBA00023295"/>
    </source>
</evidence>
<evidence type="ECO:0000313" key="12">
    <source>
        <dbReference type="EMBL" id="RLL41796.1"/>
    </source>
</evidence>
<dbReference type="EMBL" id="RCHR01000007">
    <property type="protein sequence ID" value="RLL41796.1"/>
    <property type="molecule type" value="Genomic_DNA"/>
</dbReference>
<dbReference type="InterPro" id="IPR013320">
    <property type="entry name" value="ConA-like_dom_sf"/>
</dbReference>
<dbReference type="AlphaFoldDB" id="A0A498DJ53"/>
<comment type="subcellular location">
    <subcellularLocation>
        <location evidence="9">Cytoplasm</location>
    </subcellularLocation>
</comment>
<keyword evidence="13" id="KW-1185">Reference proteome</keyword>
<dbReference type="Proteomes" id="UP000270219">
    <property type="component" value="Unassembled WGS sequence"/>
</dbReference>
<evidence type="ECO:0000259" key="11">
    <source>
        <dbReference type="Pfam" id="PF08244"/>
    </source>
</evidence>
<reference evidence="12 13" key="1">
    <citation type="submission" date="2018-10" db="EMBL/GenBank/DDBJ databases">
        <title>Oceanobacillus sp. YLB-02 draft genome.</title>
        <authorList>
            <person name="Yu L."/>
        </authorList>
    </citation>
    <scope>NUCLEOTIDE SEQUENCE [LARGE SCALE GENOMIC DNA]</scope>
    <source>
        <strain evidence="12 13">YLB-02</strain>
    </source>
</reference>
<dbReference type="GO" id="GO:0005737">
    <property type="term" value="C:cytoplasm"/>
    <property type="evidence" value="ECO:0007669"/>
    <property type="project" value="UniProtKB-SubCell"/>
</dbReference>
<comment type="pathway">
    <text evidence="1 9">Glycan biosynthesis; sucrose metabolism.</text>
</comment>
<evidence type="ECO:0000256" key="8">
    <source>
        <dbReference type="RuleBase" id="RU362110"/>
    </source>
</evidence>
<dbReference type="GO" id="GO:0004564">
    <property type="term" value="F:beta-fructofuranosidase activity"/>
    <property type="evidence" value="ECO:0007669"/>
    <property type="project" value="UniProtKB-EC"/>
</dbReference>
<evidence type="ECO:0000313" key="13">
    <source>
        <dbReference type="Proteomes" id="UP000270219"/>
    </source>
</evidence>
<dbReference type="UniPathway" id="UPA00238"/>
<comment type="function">
    <text evidence="9">Enables the bacterium to metabolize sucrose as a sole carbon source.</text>
</comment>
<evidence type="ECO:0000256" key="3">
    <source>
        <dbReference type="ARBA" id="ARBA00012758"/>
    </source>
</evidence>
<dbReference type="Pfam" id="PF00251">
    <property type="entry name" value="Glyco_hydro_32N"/>
    <property type="match status" value="1"/>
</dbReference>
<comment type="catalytic activity">
    <reaction evidence="8">
        <text>Hydrolysis of terminal non-reducing beta-D-fructofuranoside residues in beta-D-fructofuranosides.</text>
        <dbReference type="EC" id="3.2.1.26"/>
    </reaction>
</comment>
<dbReference type="Gene3D" id="2.60.120.560">
    <property type="entry name" value="Exo-inulinase, domain 1"/>
    <property type="match status" value="1"/>
</dbReference>
<keyword evidence="5 8" id="KW-0378">Hydrolase</keyword>
<dbReference type="PROSITE" id="PS00609">
    <property type="entry name" value="GLYCOSYL_HYDROL_F32"/>
    <property type="match status" value="1"/>
</dbReference>
<evidence type="ECO:0000256" key="5">
    <source>
        <dbReference type="ARBA" id="ARBA00022801"/>
    </source>
</evidence>
<accession>A0A498DJ53</accession>
<keyword evidence="9" id="KW-0963">Cytoplasm</keyword>